<dbReference type="EMBL" id="JADIMX010000137">
    <property type="protein sequence ID" value="MBO8435130.1"/>
    <property type="molecule type" value="Genomic_DNA"/>
</dbReference>
<dbReference type="Pfam" id="PF00535">
    <property type="entry name" value="Glycos_transf_2"/>
    <property type="match status" value="1"/>
</dbReference>
<evidence type="ECO:0000313" key="4">
    <source>
        <dbReference type="EMBL" id="MBO8435130.1"/>
    </source>
</evidence>
<name>A0A9D9DZL6_9FIRM</name>
<feature type="domain" description="Glycosyltransferase 2-like" evidence="3">
    <location>
        <begin position="9"/>
        <end position="170"/>
    </location>
</feature>
<dbReference type="Proteomes" id="UP000823611">
    <property type="component" value="Unassembled WGS sequence"/>
</dbReference>
<keyword evidence="2" id="KW-0808">Transferase</keyword>
<dbReference type="GO" id="GO:0016757">
    <property type="term" value="F:glycosyltransferase activity"/>
    <property type="evidence" value="ECO:0007669"/>
    <property type="project" value="UniProtKB-KW"/>
</dbReference>
<reference evidence="4" key="2">
    <citation type="journal article" date="2021" name="PeerJ">
        <title>Extensive microbial diversity within the chicken gut microbiome revealed by metagenomics and culture.</title>
        <authorList>
            <person name="Gilroy R."/>
            <person name="Ravi A."/>
            <person name="Getino M."/>
            <person name="Pursley I."/>
            <person name="Horton D.L."/>
            <person name="Alikhan N.F."/>
            <person name="Baker D."/>
            <person name="Gharbi K."/>
            <person name="Hall N."/>
            <person name="Watson M."/>
            <person name="Adriaenssens E.M."/>
            <person name="Foster-Nyarko E."/>
            <person name="Jarju S."/>
            <person name="Secka A."/>
            <person name="Antonio M."/>
            <person name="Oren A."/>
            <person name="Chaudhuri R.R."/>
            <person name="La Ragione R."/>
            <person name="Hildebrand F."/>
            <person name="Pallen M.J."/>
        </authorList>
    </citation>
    <scope>NUCLEOTIDE SEQUENCE</scope>
    <source>
        <strain evidence="4">F6-4510</strain>
    </source>
</reference>
<organism evidence="4 5">
    <name type="scientific">Candidatus Fimicola merdigallinarum</name>
    <dbReference type="NCBI Taxonomy" id="2840819"/>
    <lineage>
        <taxon>Bacteria</taxon>
        <taxon>Bacillati</taxon>
        <taxon>Bacillota</taxon>
        <taxon>Clostridia</taxon>
        <taxon>Lachnospirales</taxon>
        <taxon>Lachnospiraceae</taxon>
        <taxon>Lachnospiraceae incertae sedis</taxon>
        <taxon>Candidatus Fimicola</taxon>
    </lineage>
</organism>
<dbReference type="PANTHER" id="PTHR22916">
    <property type="entry name" value="GLYCOSYLTRANSFERASE"/>
    <property type="match status" value="1"/>
</dbReference>
<evidence type="ECO:0000313" key="5">
    <source>
        <dbReference type="Proteomes" id="UP000823611"/>
    </source>
</evidence>
<reference evidence="4" key="1">
    <citation type="submission" date="2020-10" db="EMBL/GenBank/DDBJ databases">
        <authorList>
            <person name="Gilroy R."/>
        </authorList>
    </citation>
    <scope>NUCLEOTIDE SEQUENCE</scope>
    <source>
        <strain evidence="4">F6-4510</strain>
    </source>
</reference>
<dbReference type="SUPFAM" id="SSF53448">
    <property type="entry name" value="Nucleotide-diphospho-sugar transferases"/>
    <property type="match status" value="1"/>
</dbReference>
<dbReference type="InterPro" id="IPR001173">
    <property type="entry name" value="Glyco_trans_2-like"/>
</dbReference>
<evidence type="ECO:0000256" key="2">
    <source>
        <dbReference type="ARBA" id="ARBA00022679"/>
    </source>
</evidence>
<dbReference type="CDD" id="cd00761">
    <property type="entry name" value="Glyco_tranf_GTA_type"/>
    <property type="match status" value="1"/>
</dbReference>
<protein>
    <submittedName>
        <fullName evidence="4">Glycosyltransferase family 2 protein</fullName>
    </submittedName>
</protein>
<dbReference type="Gene3D" id="3.90.550.10">
    <property type="entry name" value="Spore Coat Polysaccharide Biosynthesis Protein SpsA, Chain A"/>
    <property type="match status" value="1"/>
</dbReference>
<evidence type="ECO:0000259" key="3">
    <source>
        <dbReference type="Pfam" id="PF00535"/>
    </source>
</evidence>
<proteinExistence type="predicted"/>
<dbReference type="PANTHER" id="PTHR22916:SF51">
    <property type="entry name" value="GLYCOSYLTRANSFERASE EPSH-RELATED"/>
    <property type="match status" value="1"/>
</dbReference>
<gene>
    <name evidence="4" type="ORF">IAC55_07415</name>
</gene>
<dbReference type="AlphaFoldDB" id="A0A9D9DZL6"/>
<dbReference type="InterPro" id="IPR029044">
    <property type="entry name" value="Nucleotide-diphossugar_trans"/>
</dbReference>
<keyword evidence="1" id="KW-0328">Glycosyltransferase</keyword>
<evidence type="ECO:0000256" key="1">
    <source>
        <dbReference type="ARBA" id="ARBA00022676"/>
    </source>
</evidence>
<sequence>MEDKFKSISVIVPVYNVEEYLYSCLNSLKNQSYSDMEFILIDDGTPDNSSVICEDILFEDDRFCVIHKLNGGLSSSRNTGILISNSDYISFVDSDDMVIGQPYEFLIEISGIKNADIVCMNITSDINDISDINTKNIECTLTGEEMYNQLCKRILRESAWNKIFIRELFETQLFDENILNEDFLFLVKIANKVNKVVLTDYLGYFYRLREGSITSSGFGKNMIDALYNGHYSLENVPYTSCINVTKEYFLYKILMFLINMPVSYIIKSNKDYKFAFDNLIKLKKDIQLTNLSKRDKYILKAFSKFPFITKLMVTAYMKVKVNV</sequence>
<accession>A0A9D9DZL6</accession>
<comment type="caution">
    <text evidence="4">The sequence shown here is derived from an EMBL/GenBank/DDBJ whole genome shotgun (WGS) entry which is preliminary data.</text>
</comment>